<reference evidence="1 2" key="1">
    <citation type="submission" date="2017-02" db="EMBL/GenBank/DDBJ databases">
        <authorList>
            <person name="Peterson S.W."/>
        </authorList>
    </citation>
    <scope>NUCLEOTIDE SEQUENCE [LARGE SCALE GENOMIC DNA]</scope>
    <source>
        <strain evidence="1 2">USBA 369</strain>
    </source>
</reference>
<dbReference type="OrthoDB" id="9808290at2"/>
<protein>
    <recommendedName>
        <fullName evidence="3">DUF192 domain-containing protein</fullName>
    </recommendedName>
</protein>
<organism evidence="1 2">
    <name type="scientific">Consotaella salsifontis</name>
    <dbReference type="NCBI Taxonomy" id="1365950"/>
    <lineage>
        <taxon>Bacteria</taxon>
        <taxon>Pseudomonadati</taxon>
        <taxon>Pseudomonadota</taxon>
        <taxon>Alphaproteobacteria</taxon>
        <taxon>Hyphomicrobiales</taxon>
        <taxon>Aurantimonadaceae</taxon>
        <taxon>Consotaella</taxon>
    </lineage>
</organism>
<proteinExistence type="predicted"/>
<evidence type="ECO:0000313" key="2">
    <source>
        <dbReference type="Proteomes" id="UP000190135"/>
    </source>
</evidence>
<evidence type="ECO:0008006" key="3">
    <source>
        <dbReference type="Google" id="ProtNLM"/>
    </source>
</evidence>
<dbReference type="InterPro" id="IPR003795">
    <property type="entry name" value="DUF192"/>
</dbReference>
<dbReference type="Gene3D" id="2.60.120.1140">
    <property type="entry name" value="Protein of unknown function DUF192"/>
    <property type="match status" value="1"/>
</dbReference>
<dbReference type="InterPro" id="IPR038695">
    <property type="entry name" value="Saro_0823-like_sf"/>
</dbReference>
<name>A0A1T4L6B6_9HYPH</name>
<dbReference type="PANTHER" id="PTHR37953:SF1">
    <property type="entry name" value="UPF0127 PROTEIN MJ1496"/>
    <property type="match status" value="1"/>
</dbReference>
<sequence length="154" mass="16715">MSFRRGWVRGAIAALIVAFGAVVFAFAAGADSKAILKTASGEHAISVEVADTPETRATGLMFRESMPDDHGMLFVFDEPRPVTFWMKNTLIPLDMLFLDDHGVITRIAANAQPLSLSLIDSEGPVRFVLELNGGAAARLKAQPGDRLIHERIEP</sequence>
<dbReference type="PANTHER" id="PTHR37953">
    <property type="entry name" value="UPF0127 PROTEIN MJ1496"/>
    <property type="match status" value="1"/>
</dbReference>
<keyword evidence="2" id="KW-1185">Reference proteome</keyword>
<dbReference type="STRING" id="1365950.SAMN05428963_10173"/>
<dbReference type="EMBL" id="FUXL01000001">
    <property type="protein sequence ID" value="SJZ50153.1"/>
    <property type="molecule type" value="Genomic_DNA"/>
</dbReference>
<gene>
    <name evidence="1" type="ORF">SAMN05428963_10173</name>
</gene>
<dbReference type="Pfam" id="PF02643">
    <property type="entry name" value="DUF192"/>
    <property type="match status" value="1"/>
</dbReference>
<dbReference type="RefSeq" id="WP_078706404.1">
    <property type="nucleotide sequence ID" value="NZ_FUXL01000001.1"/>
</dbReference>
<evidence type="ECO:0000313" key="1">
    <source>
        <dbReference type="EMBL" id="SJZ50153.1"/>
    </source>
</evidence>
<dbReference type="Proteomes" id="UP000190135">
    <property type="component" value="Unassembled WGS sequence"/>
</dbReference>
<accession>A0A1T4L6B6</accession>
<dbReference type="AlphaFoldDB" id="A0A1T4L6B6"/>